<dbReference type="GO" id="GO:0009535">
    <property type="term" value="C:chloroplast thylakoid membrane"/>
    <property type="evidence" value="ECO:0007669"/>
    <property type="project" value="TreeGrafter"/>
</dbReference>
<accession>A0A8X7XQU1</accession>
<dbReference type="Proteomes" id="UP000886885">
    <property type="component" value="Unassembled WGS sequence"/>
</dbReference>
<comment type="caution">
    <text evidence="1">The sequence shown here is derived from an EMBL/GenBank/DDBJ whole genome shotgun (WGS) entry which is preliminary data.</text>
</comment>
<dbReference type="EMBL" id="JAAWWB010001487">
    <property type="protein sequence ID" value="KAG6735975.1"/>
    <property type="molecule type" value="Genomic_DNA"/>
</dbReference>
<gene>
    <name evidence="1" type="ORF">POTOM_061343</name>
</gene>
<dbReference type="PANTHER" id="PTHR37752">
    <property type="entry name" value="OS02G0610700 PROTEIN"/>
    <property type="match status" value="1"/>
</dbReference>
<sequence length="107" mass="12066">MIQVSGNSNPMKEAIMVDPLEAKRLAAIQMKEIQRRERFKRRRQIEAINGAWAMIGLTAGLVIEGHTGKSILEQVKSAPIDCIQFRSWLDTGLPLSIFLCGNMIEER</sequence>
<evidence type="ECO:0000313" key="1">
    <source>
        <dbReference type="EMBL" id="KAG6735975.1"/>
    </source>
</evidence>
<protein>
    <submittedName>
        <fullName evidence="1">Uncharacterized protein</fullName>
    </submittedName>
</protein>
<reference evidence="1" key="1">
    <citation type="journal article" date="2020" name="bioRxiv">
        <title>Hybrid origin of Populus tomentosa Carr. identified through genome sequencing and phylogenomic analysis.</title>
        <authorList>
            <person name="An X."/>
            <person name="Gao K."/>
            <person name="Chen Z."/>
            <person name="Li J."/>
            <person name="Yang X."/>
            <person name="Yang X."/>
            <person name="Zhou J."/>
            <person name="Guo T."/>
            <person name="Zhao T."/>
            <person name="Huang S."/>
            <person name="Miao D."/>
            <person name="Khan W.U."/>
            <person name="Rao P."/>
            <person name="Ye M."/>
            <person name="Lei B."/>
            <person name="Liao W."/>
            <person name="Wang J."/>
            <person name="Ji L."/>
            <person name="Li Y."/>
            <person name="Guo B."/>
            <person name="Mustafa N.S."/>
            <person name="Li S."/>
            <person name="Yun Q."/>
            <person name="Keller S.R."/>
            <person name="Mao J."/>
            <person name="Zhang R."/>
            <person name="Strauss S.H."/>
        </authorList>
    </citation>
    <scope>NUCLEOTIDE SEQUENCE</scope>
    <source>
        <strain evidence="1">GM15</strain>
        <tissue evidence="1">Leaf</tissue>
    </source>
</reference>
<dbReference type="InterPro" id="IPR053091">
    <property type="entry name" value="PSII_Assembly/Photoprotect-Rel"/>
</dbReference>
<organism evidence="1 2">
    <name type="scientific">Populus tomentosa</name>
    <name type="common">Chinese white poplar</name>
    <dbReference type="NCBI Taxonomy" id="118781"/>
    <lineage>
        <taxon>Eukaryota</taxon>
        <taxon>Viridiplantae</taxon>
        <taxon>Streptophyta</taxon>
        <taxon>Embryophyta</taxon>
        <taxon>Tracheophyta</taxon>
        <taxon>Spermatophyta</taxon>
        <taxon>Magnoliopsida</taxon>
        <taxon>eudicotyledons</taxon>
        <taxon>Gunneridae</taxon>
        <taxon>Pentapetalae</taxon>
        <taxon>rosids</taxon>
        <taxon>fabids</taxon>
        <taxon>Malpighiales</taxon>
        <taxon>Salicaceae</taxon>
        <taxon>Saliceae</taxon>
        <taxon>Populus</taxon>
    </lineage>
</organism>
<dbReference type="PANTHER" id="PTHR37752:SF1">
    <property type="entry name" value="OS02G0610700 PROTEIN"/>
    <property type="match status" value="1"/>
</dbReference>
<name>A0A8X7XQU1_POPTO</name>
<dbReference type="SUPFAM" id="SSF103511">
    <property type="entry name" value="Chlorophyll a-b binding protein"/>
    <property type="match status" value="1"/>
</dbReference>
<dbReference type="OrthoDB" id="1887732at2759"/>
<evidence type="ECO:0000313" key="2">
    <source>
        <dbReference type="Proteomes" id="UP000886885"/>
    </source>
</evidence>
<keyword evidence="2" id="KW-1185">Reference proteome</keyword>
<dbReference type="AlphaFoldDB" id="A0A8X7XQU1"/>
<proteinExistence type="predicted"/>